<dbReference type="SMART" id="SM00345">
    <property type="entry name" value="HTH_GNTR"/>
    <property type="match status" value="1"/>
</dbReference>
<evidence type="ECO:0000256" key="1">
    <source>
        <dbReference type="ARBA" id="ARBA00023015"/>
    </source>
</evidence>
<sequence length="203" mass="22367">MSPGLTMERVYDALKTHLMSGALLPRQRLDPARLAVELNTSTTPVRDALHRLMGERLVEGWPHEGFHVPAVSESRLRDLYTWNQTLLATCLKLRAASNAALPEQAPGPAAPDIPHAVAQLFAELAHRAGNEEWHAAIINTSDRLHAVRHAEAHVFDDLEPEFQALSAASRNLQGAPLHQAIARYHRRRIRAVAAICSACGQAR</sequence>
<dbReference type="PANTHER" id="PTHR43537:SF24">
    <property type="entry name" value="GLUCONATE OPERON TRANSCRIPTIONAL REPRESSOR"/>
    <property type="match status" value="1"/>
</dbReference>
<feature type="domain" description="HTH gntR-type" evidence="4">
    <location>
        <begin position="4"/>
        <end position="71"/>
    </location>
</feature>
<name>A0A7W7B5S8_9SPHN</name>
<dbReference type="PROSITE" id="PS50949">
    <property type="entry name" value="HTH_GNTR"/>
    <property type="match status" value="1"/>
</dbReference>
<dbReference type="EMBL" id="JACHNZ010000043">
    <property type="protein sequence ID" value="MBB4633422.1"/>
    <property type="molecule type" value="Genomic_DNA"/>
</dbReference>
<keyword evidence="1" id="KW-0805">Transcription regulation</keyword>
<comment type="caution">
    <text evidence="5">The sequence shown here is derived from an EMBL/GenBank/DDBJ whole genome shotgun (WGS) entry which is preliminary data.</text>
</comment>
<reference evidence="5 6" key="1">
    <citation type="submission" date="2020-08" db="EMBL/GenBank/DDBJ databases">
        <title>Genomic Encyclopedia of Type Strains, Phase IV (KMG-IV): sequencing the most valuable type-strain genomes for metagenomic binning, comparative biology and taxonomic classification.</title>
        <authorList>
            <person name="Goeker M."/>
        </authorList>
    </citation>
    <scope>NUCLEOTIDE SEQUENCE [LARGE SCALE GENOMIC DNA]</scope>
    <source>
        <strain evidence="5 6">DSM 17328</strain>
    </source>
</reference>
<dbReference type="InterPro" id="IPR036388">
    <property type="entry name" value="WH-like_DNA-bd_sf"/>
</dbReference>
<dbReference type="SUPFAM" id="SSF46785">
    <property type="entry name" value="Winged helix' DNA-binding domain"/>
    <property type="match status" value="1"/>
</dbReference>
<dbReference type="RefSeq" id="WP_184071010.1">
    <property type="nucleotide sequence ID" value="NZ_JACHNZ010000043.1"/>
</dbReference>
<accession>A0A7W7B5S8</accession>
<dbReference type="InterPro" id="IPR036390">
    <property type="entry name" value="WH_DNA-bd_sf"/>
</dbReference>
<keyword evidence="2 5" id="KW-0238">DNA-binding</keyword>
<keyword evidence="6" id="KW-1185">Reference proteome</keyword>
<evidence type="ECO:0000256" key="3">
    <source>
        <dbReference type="ARBA" id="ARBA00023163"/>
    </source>
</evidence>
<dbReference type="Pfam" id="PF00392">
    <property type="entry name" value="GntR"/>
    <property type="match status" value="1"/>
</dbReference>
<gene>
    <name evidence="5" type="ORF">GGQ98_003060</name>
</gene>
<organism evidence="5 6">
    <name type="scientific">Sphingosinicella soli</name>
    <dbReference type="NCBI Taxonomy" id="333708"/>
    <lineage>
        <taxon>Bacteria</taxon>
        <taxon>Pseudomonadati</taxon>
        <taxon>Pseudomonadota</taxon>
        <taxon>Alphaproteobacteria</taxon>
        <taxon>Sphingomonadales</taxon>
        <taxon>Sphingosinicellaceae</taxon>
        <taxon>Sphingosinicella</taxon>
    </lineage>
</organism>
<evidence type="ECO:0000259" key="4">
    <source>
        <dbReference type="PROSITE" id="PS50949"/>
    </source>
</evidence>
<dbReference type="Proteomes" id="UP000566324">
    <property type="component" value="Unassembled WGS sequence"/>
</dbReference>
<protein>
    <submittedName>
        <fullName evidence="5">DNA-binding GntR family transcriptional regulator</fullName>
    </submittedName>
</protein>
<evidence type="ECO:0000313" key="5">
    <source>
        <dbReference type="EMBL" id="MBB4633422.1"/>
    </source>
</evidence>
<dbReference type="PANTHER" id="PTHR43537">
    <property type="entry name" value="TRANSCRIPTIONAL REGULATOR, GNTR FAMILY"/>
    <property type="match status" value="1"/>
</dbReference>
<dbReference type="GO" id="GO:0003677">
    <property type="term" value="F:DNA binding"/>
    <property type="evidence" value="ECO:0007669"/>
    <property type="project" value="UniProtKB-KW"/>
</dbReference>
<evidence type="ECO:0000313" key="6">
    <source>
        <dbReference type="Proteomes" id="UP000566324"/>
    </source>
</evidence>
<keyword evidence="3" id="KW-0804">Transcription</keyword>
<dbReference type="AlphaFoldDB" id="A0A7W7B5S8"/>
<dbReference type="InterPro" id="IPR000524">
    <property type="entry name" value="Tscrpt_reg_HTH_GntR"/>
</dbReference>
<dbReference type="GO" id="GO:0003700">
    <property type="term" value="F:DNA-binding transcription factor activity"/>
    <property type="evidence" value="ECO:0007669"/>
    <property type="project" value="InterPro"/>
</dbReference>
<dbReference type="Gene3D" id="1.10.10.10">
    <property type="entry name" value="Winged helix-like DNA-binding domain superfamily/Winged helix DNA-binding domain"/>
    <property type="match status" value="1"/>
</dbReference>
<proteinExistence type="predicted"/>
<evidence type="ECO:0000256" key="2">
    <source>
        <dbReference type="ARBA" id="ARBA00023125"/>
    </source>
</evidence>